<evidence type="ECO:0000313" key="3">
    <source>
        <dbReference type="Proteomes" id="UP000199377"/>
    </source>
</evidence>
<keyword evidence="3" id="KW-1185">Reference proteome</keyword>
<dbReference type="STRING" id="1114924.SAMN05216258_11010"/>
<dbReference type="AlphaFoldDB" id="A0A1I3LFY5"/>
<gene>
    <name evidence="2" type="ORF">SAMN05216258_11010</name>
</gene>
<dbReference type="EMBL" id="FOQH01000010">
    <property type="protein sequence ID" value="SFI83714.1"/>
    <property type="molecule type" value="Genomic_DNA"/>
</dbReference>
<name>A0A1I3LFY5_9RHOB</name>
<evidence type="ECO:0000313" key="2">
    <source>
        <dbReference type="EMBL" id="SFI83714.1"/>
    </source>
</evidence>
<evidence type="ECO:0000256" key="1">
    <source>
        <dbReference type="SAM" id="MobiDB-lite"/>
    </source>
</evidence>
<dbReference type="Proteomes" id="UP000199377">
    <property type="component" value="Unassembled WGS sequence"/>
</dbReference>
<proteinExistence type="predicted"/>
<protein>
    <submittedName>
        <fullName evidence="2">Uncharacterized protein</fullName>
    </submittedName>
</protein>
<sequence length="95" mass="10343">MRAVAEKHWVMALSDLPGWAVKQALDETAVESTVRPTPAAVRKRAIQHAEPYSRELTKRKAAEEEPPRAEPSEESKARIAALVRGVVGRGGSDAD</sequence>
<reference evidence="2 3" key="1">
    <citation type="submission" date="2016-10" db="EMBL/GenBank/DDBJ databases">
        <authorList>
            <person name="de Groot N.N."/>
        </authorList>
    </citation>
    <scope>NUCLEOTIDE SEQUENCE [LARGE SCALE GENOMIC DNA]</scope>
    <source>
        <strain evidence="2 3">CGMCC 1.11030</strain>
    </source>
</reference>
<feature type="region of interest" description="Disordered" evidence="1">
    <location>
        <begin position="39"/>
        <end position="77"/>
    </location>
</feature>
<accession>A0A1I3LFY5</accession>
<organism evidence="2 3">
    <name type="scientific">Albimonas pacifica</name>
    <dbReference type="NCBI Taxonomy" id="1114924"/>
    <lineage>
        <taxon>Bacteria</taxon>
        <taxon>Pseudomonadati</taxon>
        <taxon>Pseudomonadota</taxon>
        <taxon>Alphaproteobacteria</taxon>
        <taxon>Rhodobacterales</taxon>
        <taxon>Paracoccaceae</taxon>
        <taxon>Albimonas</taxon>
    </lineage>
</organism>
<feature type="compositionally biased region" description="Basic and acidic residues" evidence="1">
    <location>
        <begin position="51"/>
        <end position="77"/>
    </location>
</feature>